<dbReference type="EMBL" id="KN880488">
    <property type="protein sequence ID" value="KIY69237.1"/>
    <property type="molecule type" value="Genomic_DNA"/>
</dbReference>
<dbReference type="GO" id="GO:0050660">
    <property type="term" value="F:flavin adenine dinucleotide binding"/>
    <property type="evidence" value="ECO:0007669"/>
    <property type="project" value="InterPro"/>
</dbReference>
<evidence type="ECO:0000256" key="3">
    <source>
        <dbReference type="ARBA" id="ARBA00022630"/>
    </source>
</evidence>
<keyword evidence="7" id="KW-0732">Signal</keyword>
<dbReference type="SUPFAM" id="SSF54373">
    <property type="entry name" value="FAD-linked reductases, C-terminal domain"/>
    <property type="match status" value="1"/>
</dbReference>
<evidence type="ECO:0000256" key="1">
    <source>
        <dbReference type="ARBA" id="ARBA00001974"/>
    </source>
</evidence>
<reference evidence="9 10" key="1">
    <citation type="journal article" date="2015" name="Fungal Genet. Biol.">
        <title>Evolution of novel wood decay mechanisms in Agaricales revealed by the genome sequences of Fistulina hepatica and Cylindrobasidium torrendii.</title>
        <authorList>
            <person name="Floudas D."/>
            <person name="Held B.W."/>
            <person name="Riley R."/>
            <person name="Nagy L.G."/>
            <person name="Koehler G."/>
            <person name="Ransdell A.S."/>
            <person name="Younus H."/>
            <person name="Chow J."/>
            <person name="Chiniquy J."/>
            <person name="Lipzen A."/>
            <person name="Tritt A."/>
            <person name="Sun H."/>
            <person name="Haridas S."/>
            <person name="LaButti K."/>
            <person name="Ohm R.A."/>
            <person name="Kues U."/>
            <person name="Blanchette R.A."/>
            <person name="Grigoriev I.V."/>
            <person name="Minto R.E."/>
            <person name="Hibbett D.S."/>
        </authorList>
    </citation>
    <scope>NUCLEOTIDE SEQUENCE [LARGE SCALE GENOMIC DNA]</scope>
    <source>
        <strain evidence="9 10">FP15055 ss-10</strain>
    </source>
</reference>
<dbReference type="InterPro" id="IPR007867">
    <property type="entry name" value="GMC_OxRtase_C"/>
</dbReference>
<keyword evidence="10" id="KW-1185">Reference proteome</keyword>
<feature type="binding site" evidence="6">
    <location>
        <begin position="123"/>
        <end position="126"/>
    </location>
    <ligand>
        <name>FAD</name>
        <dbReference type="ChEBI" id="CHEBI:57692"/>
    </ligand>
</feature>
<evidence type="ECO:0000256" key="5">
    <source>
        <dbReference type="PIRSR" id="PIRSR000137-1"/>
    </source>
</evidence>
<evidence type="ECO:0000256" key="4">
    <source>
        <dbReference type="ARBA" id="ARBA00022827"/>
    </source>
</evidence>
<feature type="domain" description="Glucose-methanol-choline oxidoreductase N-terminal" evidence="8">
    <location>
        <begin position="306"/>
        <end position="320"/>
    </location>
</feature>
<dbReference type="STRING" id="1314674.A0A0D7BFG9"/>
<dbReference type="PIRSF" id="PIRSF000137">
    <property type="entry name" value="Alcohol_oxidase"/>
    <property type="match status" value="1"/>
</dbReference>
<dbReference type="Gene3D" id="3.50.50.60">
    <property type="entry name" value="FAD/NAD(P)-binding domain"/>
    <property type="match status" value="1"/>
</dbReference>
<dbReference type="SUPFAM" id="SSF51905">
    <property type="entry name" value="FAD/NAD(P)-binding domain"/>
    <property type="match status" value="1"/>
</dbReference>
<dbReference type="InterPro" id="IPR036188">
    <property type="entry name" value="FAD/NAD-bd_sf"/>
</dbReference>
<feature type="chain" id="PRO_5002317161" evidence="7">
    <location>
        <begin position="21"/>
        <end position="593"/>
    </location>
</feature>
<dbReference type="AlphaFoldDB" id="A0A0D7BFG9"/>
<dbReference type="PANTHER" id="PTHR11552">
    <property type="entry name" value="GLUCOSE-METHANOL-CHOLINE GMC OXIDOREDUCTASE"/>
    <property type="match status" value="1"/>
</dbReference>
<accession>A0A0D7BFG9</accession>
<feature type="active site" description="Proton donor" evidence="5">
    <location>
        <position position="528"/>
    </location>
</feature>
<feature type="binding site" evidence="6">
    <location>
        <position position="262"/>
    </location>
    <ligand>
        <name>FAD</name>
        <dbReference type="ChEBI" id="CHEBI:57692"/>
    </ligand>
</feature>
<feature type="active site" description="Proton acceptor" evidence="5">
    <location>
        <position position="572"/>
    </location>
</feature>
<keyword evidence="4 6" id="KW-0274">FAD</keyword>
<evidence type="ECO:0000256" key="2">
    <source>
        <dbReference type="ARBA" id="ARBA00010790"/>
    </source>
</evidence>
<evidence type="ECO:0000256" key="7">
    <source>
        <dbReference type="SAM" id="SignalP"/>
    </source>
</evidence>
<dbReference type="InterPro" id="IPR000172">
    <property type="entry name" value="GMC_OxRdtase_N"/>
</dbReference>
<keyword evidence="3" id="KW-0285">Flavoprotein</keyword>
<dbReference type="Gene3D" id="3.30.560.10">
    <property type="entry name" value="Glucose Oxidase, domain 3"/>
    <property type="match status" value="1"/>
</dbReference>
<evidence type="ECO:0000313" key="10">
    <source>
        <dbReference type="Proteomes" id="UP000054007"/>
    </source>
</evidence>
<dbReference type="PROSITE" id="PS00624">
    <property type="entry name" value="GMC_OXRED_2"/>
    <property type="match status" value="1"/>
</dbReference>
<proteinExistence type="inferred from homology"/>
<dbReference type="Pfam" id="PF05199">
    <property type="entry name" value="GMC_oxred_C"/>
    <property type="match status" value="1"/>
</dbReference>
<evidence type="ECO:0000259" key="8">
    <source>
        <dbReference type="PROSITE" id="PS00624"/>
    </source>
</evidence>
<gene>
    <name evidence="9" type="ORF">CYLTODRAFT_436273</name>
</gene>
<feature type="signal peptide" evidence="7">
    <location>
        <begin position="1"/>
        <end position="20"/>
    </location>
</feature>
<dbReference type="InterPro" id="IPR012132">
    <property type="entry name" value="GMC_OxRdtase"/>
</dbReference>
<organism evidence="9 10">
    <name type="scientific">Cylindrobasidium torrendii FP15055 ss-10</name>
    <dbReference type="NCBI Taxonomy" id="1314674"/>
    <lineage>
        <taxon>Eukaryota</taxon>
        <taxon>Fungi</taxon>
        <taxon>Dikarya</taxon>
        <taxon>Basidiomycota</taxon>
        <taxon>Agaricomycotina</taxon>
        <taxon>Agaricomycetes</taxon>
        <taxon>Agaricomycetidae</taxon>
        <taxon>Agaricales</taxon>
        <taxon>Marasmiineae</taxon>
        <taxon>Physalacriaceae</taxon>
        <taxon>Cylindrobasidium</taxon>
    </lineage>
</organism>
<comment type="similarity">
    <text evidence="2">Belongs to the GMC oxidoreductase family.</text>
</comment>
<dbReference type="PANTHER" id="PTHR11552:SF147">
    <property type="entry name" value="CHOLINE DEHYDROGENASE, MITOCHONDRIAL"/>
    <property type="match status" value="1"/>
</dbReference>
<evidence type="ECO:0000256" key="6">
    <source>
        <dbReference type="PIRSR" id="PIRSR000137-2"/>
    </source>
</evidence>
<name>A0A0D7BFG9_9AGAR</name>
<comment type="cofactor">
    <cofactor evidence="1 6">
        <name>FAD</name>
        <dbReference type="ChEBI" id="CHEBI:57692"/>
    </cofactor>
</comment>
<evidence type="ECO:0000313" key="9">
    <source>
        <dbReference type="EMBL" id="KIY69237.1"/>
    </source>
</evidence>
<dbReference type="OrthoDB" id="269227at2759"/>
<dbReference type="GO" id="GO:0016614">
    <property type="term" value="F:oxidoreductase activity, acting on CH-OH group of donors"/>
    <property type="evidence" value="ECO:0007669"/>
    <property type="project" value="InterPro"/>
</dbReference>
<sequence>MFSRLALAVTLAGAAAPAFGATFESLADFDATKAYDFIIVGAGAGGSTTANRLSENPDFSVLLVEAGGANDGDITVDVPLLCTRLTPNTLYDWNYTTTAQPGLNNRVVPFPTGIGLGGSTTVNCLVYTRGSKNDIDAWAELSGDDGWSWDNMLQYFKKSERYNDPRDGHDATGQYLPEFHSRDGVIGVSVPGYPYAIDKRVMATTEQLEEFPFREDMNSGEQTGIGYVQALVLDGKRSSAKDHLTGPAASRDNLDILLHTRVSRVTSDGSSSDGETLSFNNIEVSSANGGDVQTLTASKEVILSAGAVGTPNILLHSGIGEAAFLESLNIDVLVDLPSVGKNLTDHIGVSTTYIVNETDTLDSVVRNETLFNYWLDQWKANQTGMFVDTSENHAAFLRIADNSSLWESYEDPSSGPLTAHYEWIFQSGLSSYTEEGNYINLPAACVSPLSRGNVSINTTDPFAPPLVNPNLLAEELDMKIVREAIRAGRRFFAAPAWDGVVLGELNNNAESDEDLEDYIRNNAVSFFHPVSTSSMSPVDADYGVTNPDLTVKKVKGLRIVDAGVIPRLPAAHTSASTYALAERAADLIKAAYA</sequence>
<dbReference type="Proteomes" id="UP000054007">
    <property type="component" value="Unassembled WGS sequence"/>
</dbReference>
<dbReference type="Pfam" id="PF00732">
    <property type="entry name" value="GMC_oxred_N"/>
    <property type="match status" value="1"/>
</dbReference>
<protein>
    <submittedName>
        <fullName evidence="9">GMC oxidoreductase</fullName>
    </submittedName>
</protein>